<keyword evidence="4 10" id="KW-0812">Transmembrane</keyword>
<dbReference type="Gene3D" id="1.20.58.160">
    <property type="match status" value="1"/>
</dbReference>
<dbReference type="InterPro" id="IPR008942">
    <property type="entry name" value="ENTH_VHS"/>
</dbReference>
<dbReference type="Gramene" id="ORUFI01G39090.1">
    <property type="protein sequence ID" value="ORUFI01G39090.1"/>
    <property type="gene ID" value="ORUFI01G39090"/>
</dbReference>
<feature type="domain" description="VHS" evidence="11">
    <location>
        <begin position="452"/>
        <end position="553"/>
    </location>
</feature>
<evidence type="ECO:0000313" key="14">
    <source>
        <dbReference type="Proteomes" id="UP000008022"/>
    </source>
</evidence>
<feature type="region of interest" description="Disordered" evidence="9">
    <location>
        <begin position="681"/>
        <end position="733"/>
    </location>
</feature>
<evidence type="ECO:0000256" key="3">
    <source>
        <dbReference type="ARBA" id="ARBA00022448"/>
    </source>
</evidence>
<keyword evidence="8 10" id="KW-0472">Membrane</keyword>
<dbReference type="STRING" id="4529.A0A0E0N4D4"/>
<feature type="transmembrane region" description="Helical" evidence="10">
    <location>
        <begin position="69"/>
        <end position="92"/>
    </location>
</feature>
<keyword evidence="6" id="KW-0029">Amino-acid transport</keyword>
<evidence type="ECO:0000313" key="13">
    <source>
        <dbReference type="EnsemblPlants" id="ORUFI01G39090.1"/>
    </source>
</evidence>
<evidence type="ECO:0000256" key="6">
    <source>
        <dbReference type="ARBA" id="ARBA00022970"/>
    </source>
</evidence>
<evidence type="ECO:0000256" key="9">
    <source>
        <dbReference type="SAM" id="MobiDB-lite"/>
    </source>
</evidence>
<feature type="transmembrane region" description="Helical" evidence="10">
    <location>
        <begin position="363"/>
        <end position="385"/>
    </location>
</feature>
<organism evidence="13 14">
    <name type="scientific">Oryza rufipogon</name>
    <name type="common">Brownbeard rice</name>
    <name type="synonym">Asian wild rice</name>
    <dbReference type="NCBI Taxonomy" id="4529"/>
    <lineage>
        <taxon>Eukaryota</taxon>
        <taxon>Viridiplantae</taxon>
        <taxon>Streptophyta</taxon>
        <taxon>Embryophyta</taxon>
        <taxon>Tracheophyta</taxon>
        <taxon>Spermatophyta</taxon>
        <taxon>Magnoliopsida</taxon>
        <taxon>Liliopsida</taxon>
        <taxon>Poales</taxon>
        <taxon>Poaceae</taxon>
        <taxon>BOP clade</taxon>
        <taxon>Oryzoideae</taxon>
        <taxon>Oryzeae</taxon>
        <taxon>Oryzinae</taxon>
        <taxon>Oryza</taxon>
    </lineage>
</organism>
<dbReference type="SUPFAM" id="SSF89009">
    <property type="entry name" value="GAT-like domain"/>
    <property type="match status" value="1"/>
</dbReference>
<dbReference type="AlphaFoldDB" id="A0A0E0N4D4"/>
<feature type="region of interest" description="Disordered" evidence="9">
    <location>
        <begin position="777"/>
        <end position="833"/>
    </location>
</feature>
<dbReference type="GO" id="GO:0016020">
    <property type="term" value="C:membrane"/>
    <property type="evidence" value="ECO:0007669"/>
    <property type="project" value="UniProtKB-SubCell"/>
</dbReference>
<feature type="region of interest" description="Disordered" evidence="9">
    <location>
        <begin position="910"/>
        <end position="940"/>
    </location>
</feature>
<feature type="transmembrane region" description="Helical" evidence="10">
    <location>
        <begin position="113"/>
        <end position="135"/>
    </location>
</feature>
<dbReference type="InterPro" id="IPR044836">
    <property type="entry name" value="TOL_plant"/>
</dbReference>
<dbReference type="CDD" id="cd14231">
    <property type="entry name" value="GAT_GGA-like_plant"/>
    <property type="match status" value="1"/>
</dbReference>
<evidence type="ECO:0000256" key="8">
    <source>
        <dbReference type="ARBA" id="ARBA00023136"/>
    </source>
</evidence>
<feature type="domain" description="GAT" evidence="12">
    <location>
        <begin position="581"/>
        <end position="669"/>
    </location>
</feature>
<evidence type="ECO:0000256" key="2">
    <source>
        <dbReference type="ARBA" id="ARBA00007708"/>
    </source>
</evidence>
<reference evidence="14" key="1">
    <citation type="submission" date="2013-06" db="EMBL/GenBank/DDBJ databases">
        <authorList>
            <person name="Zhao Q."/>
        </authorList>
    </citation>
    <scope>NUCLEOTIDE SEQUENCE</scope>
    <source>
        <strain evidence="14">cv. W1943</strain>
    </source>
</reference>
<dbReference type="Pfam" id="PF00790">
    <property type="entry name" value="VHS"/>
    <property type="match status" value="1"/>
</dbReference>
<dbReference type="GO" id="GO:0035091">
    <property type="term" value="F:phosphatidylinositol binding"/>
    <property type="evidence" value="ECO:0007669"/>
    <property type="project" value="InterPro"/>
</dbReference>
<feature type="compositionally biased region" description="Polar residues" evidence="9">
    <location>
        <begin position="910"/>
        <end position="937"/>
    </location>
</feature>
<dbReference type="GO" id="GO:0043130">
    <property type="term" value="F:ubiquitin binding"/>
    <property type="evidence" value="ECO:0007669"/>
    <property type="project" value="InterPro"/>
</dbReference>
<dbReference type="GO" id="GO:0043328">
    <property type="term" value="P:protein transport to vacuole involved in ubiquitin-dependent protein catabolic process via the multivesicular body sorting pathway"/>
    <property type="evidence" value="ECO:0007669"/>
    <property type="project" value="InterPro"/>
</dbReference>
<dbReference type="PROSITE" id="PS50179">
    <property type="entry name" value="VHS"/>
    <property type="match status" value="1"/>
</dbReference>
<dbReference type="HOGENOM" id="CLU_012493_0_0_1"/>
<feature type="transmembrane region" description="Helical" evidence="10">
    <location>
        <begin position="236"/>
        <end position="255"/>
    </location>
</feature>
<feature type="compositionally biased region" description="Low complexity" evidence="9">
    <location>
        <begin position="724"/>
        <end position="733"/>
    </location>
</feature>
<dbReference type="PANTHER" id="PTHR45898:SF8">
    <property type="entry name" value="OS01G0825700 PROTEIN"/>
    <property type="match status" value="1"/>
</dbReference>
<dbReference type="GO" id="GO:0005737">
    <property type="term" value="C:cytoplasm"/>
    <property type="evidence" value="ECO:0007669"/>
    <property type="project" value="UniProtKB-ARBA"/>
</dbReference>
<feature type="transmembrane region" description="Helical" evidence="10">
    <location>
        <begin position="324"/>
        <end position="343"/>
    </location>
</feature>
<dbReference type="Pfam" id="PF03127">
    <property type="entry name" value="GAT"/>
    <property type="match status" value="1"/>
</dbReference>
<dbReference type="InterPro" id="IPR002014">
    <property type="entry name" value="VHS_dom"/>
</dbReference>
<protein>
    <recommendedName>
        <fullName evidence="15">VHS domain-containing protein</fullName>
    </recommendedName>
</protein>
<dbReference type="GO" id="GO:0006865">
    <property type="term" value="P:amino acid transport"/>
    <property type="evidence" value="ECO:0007669"/>
    <property type="project" value="UniProtKB-KW"/>
</dbReference>
<feature type="transmembrane region" description="Helical" evidence="10">
    <location>
        <begin position="163"/>
        <end position="182"/>
    </location>
</feature>
<dbReference type="PANTHER" id="PTHR45898">
    <property type="entry name" value="TOM1-LIKE PROTEIN"/>
    <property type="match status" value="1"/>
</dbReference>
<keyword evidence="3" id="KW-0813">Transport</keyword>
<keyword evidence="14" id="KW-1185">Reference proteome</keyword>
<dbReference type="InterPro" id="IPR004152">
    <property type="entry name" value="GAT_dom"/>
</dbReference>
<evidence type="ECO:0000256" key="4">
    <source>
        <dbReference type="ARBA" id="ARBA00022692"/>
    </source>
</evidence>
<feature type="compositionally biased region" description="Polar residues" evidence="9">
    <location>
        <begin position="860"/>
        <end position="873"/>
    </location>
</feature>
<feature type="transmembrane region" description="Helical" evidence="10">
    <location>
        <begin position="276"/>
        <end position="295"/>
    </location>
</feature>
<dbReference type="InterPro" id="IPR013057">
    <property type="entry name" value="AA_transpt_TM"/>
</dbReference>
<feature type="region of interest" description="Disordered" evidence="9">
    <location>
        <begin position="851"/>
        <end position="897"/>
    </location>
</feature>
<evidence type="ECO:0000256" key="5">
    <source>
        <dbReference type="ARBA" id="ARBA00022927"/>
    </source>
</evidence>
<dbReference type="eggNOG" id="KOG1305">
    <property type="taxonomic scope" value="Eukaryota"/>
</dbReference>
<dbReference type="PROSITE" id="PS50909">
    <property type="entry name" value="GAT"/>
    <property type="match status" value="1"/>
</dbReference>
<feature type="compositionally biased region" description="Polar residues" evidence="9">
    <location>
        <begin position="782"/>
        <end position="833"/>
    </location>
</feature>
<proteinExistence type="inferred from homology"/>
<dbReference type="Gene3D" id="1.25.40.90">
    <property type="match status" value="1"/>
</dbReference>
<keyword evidence="5" id="KW-0653">Protein transport</keyword>
<dbReference type="eggNOG" id="KOG1087">
    <property type="taxonomic scope" value="Eukaryota"/>
</dbReference>
<feature type="compositionally biased region" description="Low complexity" evidence="9">
    <location>
        <begin position="882"/>
        <end position="896"/>
    </location>
</feature>
<evidence type="ECO:0000259" key="11">
    <source>
        <dbReference type="PROSITE" id="PS50179"/>
    </source>
</evidence>
<dbReference type="Proteomes" id="UP000008022">
    <property type="component" value="Unassembled WGS sequence"/>
</dbReference>
<sequence length="984" mass="104776">MVSKKTSIAAAAAAAGDSGAAETSLLPERYAGAGTPAAAASVLGAVFNVSTSVVGAGIMSIPAAMRVLGVAPTVALVVGVALLANAAVDFMLRYTRGPSSYAALMGDAFGRAGAALLNVFVAFNAIGTLTVYLIIIGDVMSGTTSDGKVHDGVLTEWFGQQWWTGREAVLVAAAVLLLPLVLRKRVDSLKFTSAVSILLAVVFMFISLGIAVYALFTGTAKMPRMLPDFSRLSSPFELFTAVPIVVVAFTFHFNVHPIRTELSKTSDMKAAVRISLVLCAAIYAAVGFFGFLLFGDATMADVLANFDRSSGAGVPQALNDAARLSYALHLVLVFPLLHFSLRVNVDELLFPGRRPLATDTRRFVALTAVLMAVLYALAIAIPSIWTLFEYSGSTFAVCISDAHGIAKTKDKALAATMIALAVITSSIAIASNVMSSISGKVEGGHAAGRQTKDVVKAVKKRLQNKDPKVQFYALTLLETMMKNCGEYVQLEVAEQHVLQEMVKIIQKKNDMLVRDKILLLLDSWQEAFGGPGSKYPQYHFAYLEVKRIGAVFPRRPIDAPPIFTPPATHTSQSYGSPRYEAGSLNEIMSSDVETLSLGDLNNIRNVTELLCDMAVKDEIITDLVSQCRSNQQKLMQFVSSTGNEQLLKQGLEINDRLQNIISKYDIMASSTHLAVEAPPADNVEAPKEDPAEKPSAPPISTLEEEEEEDEFTRLAQRKNKSVMTSDDSLSSTGDLALVPIDMESSESSSSVASNALVPVDPALVSSSPQTKEQDMIDLLSLTLCSPTHEASTDSSTQGPNGPQQPAVTDGQHNPSVPQYPSNHQSHPINQEYIPQNRNYVAPWAQSGQYYPAPPWAAPPSVNSNPFQSATYQEQPPPVGSVSSTYSAPSASYTSPSMAYVPPSASLPIWNGSTTSNGLSATQAQMNGNQQPPGSSAAASKPYYIPDNLFSDLIDLKGLSGGNKMGVPTSMGSANGGQPMIGGKK</sequence>
<dbReference type="CDD" id="cd03561">
    <property type="entry name" value="VHS"/>
    <property type="match status" value="1"/>
</dbReference>
<accession>A0A0E0N4D4</accession>
<feature type="transmembrane region" description="Helical" evidence="10">
    <location>
        <begin position="194"/>
        <end position="216"/>
    </location>
</feature>
<evidence type="ECO:0000256" key="7">
    <source>
        <dbReference type="ARBA" id="ARBA00022989"/>
    </source>
</evidence>
<evidence type="ECO:0000259" key="12">
    <source>
        <dbReference type="PROSITE" id="PS50909"/>
    </source>
</evidence>
<evidence type="ECO:0008006" key="15">
    <source>
        <dbReference type="Google" id="ProtNLM"/>
    </source>
</evidence>
<evidence type="ECO:0000256" key="10">
    <source>
        <dbReference type="SAM" id="Phobius"/>
    </source>
</evidence>
<dbReference type="InterPro" id="IPR038425">
    <property type="entry name" value="GAT_sf"/>
</dbReference>
<dbReference type="EnsemblPlants" id="ORUFI01G39090.1">
    <property type="protein sequence ID" value="ORUFI01G39090.1"/>
    <property type="gene ID" value="ORUFI01G39090"/>
</dbReference>
<comment type="subcellular location">
    <subcellularLocation>
        <location evidence="1">Membrane</location>
        <topology evidence="1">Peripheral membrane protein</topology>
    </subcellularLocation>
</comment>
<name>A0A0E0N4D4_ORYRU</name>
<evidence type="ECO:0000256" key="1">
    <source>
        <dbReference type="ARBA" id="ARBA00004170"/>
    </source>
</evidence>
<dbReference type="Pfam" id="PF01490">
    <property type="entry name" value="Aa_trans"/>
    <property type="match status" value="1"/>
</dbReference>
<keyword evidence="7 10" id="KW-1133">Transmembrane helix</keyword>
<comment type="similarity">
    <text evidence="2">Belongs to the TOM1 family.</text>
</comment>
<dbReference type="SUPFAM" id="SSF48464">
    <property type="entry name" value="ENTH/VHS domain"/>
    <property type="match status" value="1"/>
</dbReference>
<dbReference type="SMART" id="SM00288">
    <property type="entry name" value="VHS"/>
    <property type="match status" value="1"/>
</dbReference>
<reference evidence="13" key="2">
    <citation type="submission" date="2015-06" db="UniProtKB">
        <authorList>
            <consortium name="EnsemblPlants"/>
        </authorList>
    </citation>
    <scope>IDENTIFICATION</scope>
</reference>